<evidence type="ECO:0000259" key="1">
    <source>
        <dbReference type="Pfam" id="PF00534"/>
    </source>
</evidence>
<accession>A0A0D8BSI9</accession>
<comment type="caution">
    <text evidence="3">The sequence shown here is derived from an EMBL/GenBank/DDBJ whole genome shotgun (WGS) entry which is preliminary data.</text>
</comment>
<dbReference type="PATRIC" id="fig|1462.6.peg.3539"/>
<dbReference type="PANTHER" id="PTHR12526:SF630">
    <property type="entry name" value="GLYCOSYLTRANSFERASE"/>
    <property type="match status" value="1"/>
</dbReference>
<dbReference type="EMBL" id="JYBP01000003">
    <property type="protein sequence ID" value="KJE26954.1"/>
    <property type="molecule type" value="Genomic_DNA"/>
</dbReference>
<dbReference type="InterPro" id="IPR028098">
    <property type="entry name" value="Glyco_trans_4-like_N"/>
</dbReference>
<reference evidence="3 4" key="1">
    <citation type="submission" date="2015-01" db="EMBL/GenBank/DDBJ databases">
        <authorList>
            <person name="Filippidou S."/>
            <person name="Jeanneret N."/>
            <person name="Russel-Delif L."/>
            <person name="Junier T."/>
            <person name="Wunderlin T."/>
            <person name="Molina V."/>
            <person name="Johnson S.L."/>
            <person name="Davenport K.W."/>
            <person name="Chain P.S."/>
            <person name="Dorador C."/>
            <person name="Junier P."/>
        </authorList>
    </citation>
    <scope>NUCLEOTIDE SEQUENCE [LARGE SCALE GENOMIC DNA]</scope>
    <source>
        <strain evidence="3 4">Et7/4</strain>
    </source>
</reference>
<keyword evidence="3" id="KW-0808">Transferase</keyword>
<proteinExistence type="predicted"/>
<feature type="domain" description="Glycosyl transferase family 1" evidence="1">
    <location>
        <begin position="187"/>
        <end position="349"/>
    </location>
</feature>
<evidence type="ECO:0000259" key="2">
    <source>
        <dbReference type="Pfam" id="PF13439"/>
    </source>
</evidence>
<dbReference type="InterPro" id="IPR001296">
    <property type="entry name" value="Glyco_trans_1"/>
</dbReference>
<dbReference type="Pfam" id="PF13439">
    <property type="entry name" value="Glyco_transf_4"/>
    <property type="match status" value="1"/>
</dbReference>
<dbReference type="CDD" id="cd03801">
    <property type="entry name" value="GT4_PimA-like"/>
    <property type="match status" value="1"/>
</dbReference>
<evidence type="ECO:0000313" key="4">
    <source>
        <dbReference type="Proteomes" id="UP000032522"/>
    </source>
</evidence>
<name>A0A0D8BSI9_GEOKU</name>
<dbReference type="GO" id="GO:0016757">
    <property type="term" value="F:glycosyltransferase activity"/>
    <property type="evidence" value="ECO:0007669"/>
    <property type="project" value="InterPro"/>
</dbReference>
<feature type="domain" description="Glycosyltransferase subfamily 4-like N-terminal" evidence="2">
    <location>
        <begin position="13"/>
        <end position="171"/>
    </location>
</feature>
<dbReference type="Gene3D" id="3.40.50.2000">
    <property type="entry name" value="Glycogen Phosphorylase B"/>
    <property type="match status" value="2"/>
</dbReference>
<protein>
    <submittedName>
        <fullName evidence="3">Glycosyl transferases group 1 family protein</fullName>
    </submittedName>
</protein>
<dbReference type="Pfam" id="PF00534">
    <property type="entry name" value="Glycos_transf_1"/>
    <property type="match status" value="1"/>
</dbReference>
<organism evidence="3 4">
    <name type="scientific">Geobacillus kaustophilus</name>
    <dbReference type="NCBI Taxonomy" id="1462"/>
    <lineage>
        <taxon>Bacteria</taxon>
        <taxon>Bacillati</taxon>
        <taxon>Bacillota</taxon>
        <taxon>Bacilli</taxon>
        <taxon>Bacillales</taxon>
        <taxon>Anoxybacillaceae</taxon>
        <taxon>Geobacillus</taxon>
        <taxon>Geobacillus thermoleovorans group</taxon>
    </lineage>
</organism>
<dbReference type="PANTHER" id="PTHR12526">
    <property type="entry name" value="GLYCOSYLTRANSFERASE"/>
    <property type="match status" value="1"/>
</dbReference>
<dbReference type="Proteomes" id="UP000032522">
    <property type="component" value="Unassembled WGS sequence"/>
</dbReference>
<sequence>MQILEITTILKSGSGLVTTRIAQGLKKRGHEVDVISTGKIDGLSDWDELIDELQKSGIGHFQMNFFKREHERFWPETQKLAKLLSEKKYDIIHVHAGVPAFATHVARRTANVNIPVVATFHSWSPIRPEWMNIADAWAFNECDMVCYVSHAYRKYGQSKGIHAPTSVIYPGLWFNPQPYINKKHVIREKIRKKYGLPKDAKIITQLAEVYERKGQLDLIRAMQQIFDYDNNTYLLLAGNTTDYPDYVQLLQEEIRKLSLENKVIFTGWVEDPYEIVAAADLFVFPSYNEGLGLAILEAMVLEIPAIFSEIEGTLDIKNIVGNDGLGGFAPGDVQAIAERIKQVMKMDKEVLEIKVKNAANKISKIFNFDYTVVEYEKLFNRLVADFR</sequence>
<gene>
    <name evidence="3" type="ORF">LG52_3218</name>
</gene>
<dbReference type="OrthoDB" id="179766at2"/>
<dbReference type="AlphaFoldDB" id="A0A0D8BSI9"/>
<evidence type="ECO:0000313" key="3">
    <source>
        <dbReference type="EMBL" id="KJE26954.1"/>
    </source>
</evidence>
<dbReference type="SUPFAM" id="SSF53756">
    <property type="entry name" value="UDP-Glycosyltransferase/glycogen phosphorylase"/>
    <property type="match status" value="1"/>
</dbReference>
<dbReference type="RefSeq" id="WP_044732661.1">
    <property type="nucleotide sequence ID" value="NZ_JYBP01000003.1"/>
</dbReference>